<feature type="compositionally biased region" description="Low complexity" evidence="7">
    <location>
        <begin position="807"/>
        <end position="818"/>
    </location>
</feature>
<proteinExistence type="inferred from homology"/>
<evidence type="ECO:0000256" key="3">
    <source>
        <dbReference type="ARBA" id="ARBA00022692"/>
    </source>
</evidence>
<organism evidence="10 11">
    <name type="scientific">Volvox africanus</name>
    <dbReference type="NCBI Taxonomy" id="51714"/>
    <lineage>
        <taxon>Eukaryota</taxon>
        <taxon>Viridiplantae</taxon>
        <taxon>Chlorophyta</taxon>
        <taxon>core chlorophytes</taxon>
        <taxon>Chlorophyceae</taxon>
        <taxon>CS clade</taxon>
        <taxon>Chlamydomonadales</taxon>
        <taxon>Volvocaceae</taxon>
        <taxon>Volvox</taxon>
    </lineage>
</organism>
<dbReference type="InterPro" id="IPR044770">
    <property type="entry name" value="MFS_spinster-like"/>
</dbReference>
<feature type="transmembrane region" description="Helical" evidence="8">
    <location>
        <begin position="439"/>
        <end position="459"/>
    </location>
</feature>
<feature type="transmembrane region" description="Helical" evidence="8">
    <location>
        <begin position="409"/>
        <end position="433"/>
    </location>
</feature>
<name>A0A8J4BTL6_9CHLO</name>
<dbReference type="PANTHER" id="PTHR23505:SF79">
    <property type="entry name" value="PROTEIN SPINSTER"/>
    <property type="match status" value="1"/>
</dbReference>
<feature type="transmembrane region" description="Helical" evidence="8">
    <location>
        <begin position="188"/>
        <end position="210"/>
    </location>
</feature>
<keyword evidence="2" id="KW-0813">Transport</keyword>
<evidence type="ECO:0000256" key="4">
    <source>
        <dbReference type="ARBA" id="ARBA00022989"/>
    </source>
</evidence>
<protein>
    <recommendedName>
        <fullName evidence="9">Major facilitator superfamily (MFS) profile domain-containing protein</fullName>
    </recommendedName>
</protein>
<feature type="transmembrane region" description="Helical" evidence="8">
    <location>
        <begin position="310"/>
        <end position="328"/>
    </location>
</feature>
<comment type="subcellular location">
    <subcellularLocation>
        <location evidence="1">Membrane</location>
        <topology evidence="1">Multi-pass membrane protein</topology>
    </subcellularLocation>
</comment>
<dbReference type="InterPro" id="IPR011701">
    <property type="entry name" value="MFS"/>
</dbReference>
<dbReference type="InterPro" id="IPR020846">
    <property type="entry name" value="MFS_dom"/>
</dbReference>
<dbReference type="PANTHER" id="PTHR23505">
    <property type="entry name" value="SPINSTER"/>
    <property type="match status" value="1"/>
</dbReference>
<feature type="transmembrane region" description="Helical" evidence="8">
    <location>
        <begin position="280"/>
        <end position="298"/>
    </location>
</feature>
<feature type="region of interest" description="Disordered" evidence="7">
    <location>
        <begin position="887"/>
        <end position="941"/>
    </location>
</feature>
<evidence type="ECO:0000256" key="7">
    <source>
        <dbReference type="SAM" id="MobiDB-lite"/>
    </source>
</evidence>
<dbReference type="InterPro" id="IPR036259">
    <property type="entry name" value="MFS_trans_sf"/>
</dbReference>
<sequence>MAGGGHSSVQDAREQLVPKRDAEAEQSHSITHVFPRYDLPLPGTMPSASGVEKLPEVVDPNRNGYQARLEEASGSSKGAAIDGPTPLGVNGMPPPASTPPDLLTGPRPPMPSAGGSSVVAAMEIQEALLPPQPAAPFEHPISLPRRRWMVFMFCLVAALLFADQNLLAPNLTAAANYFGMNERQKDTLLGGALMAAFFAVGAPAALLVGWLADRGDINRRTLLFWVVVVGETPCLLTYWVKSFWQFFLLRALTGVAVGGCFPLVFSLLGDLVPQGRRAGISAVVQIATGIGLAAGQALSGSIGPATNWRVPFVVVAAPSLGVALLMLLTTVEPPRGAFEEALRERYAEGMGSYEGSISWSKVAVLLRCPSNVLVISQGLPGSLPWGMVLTYFNDFLAQQKGFTVQAATAVLLFFAGGGAAGVIGGGAGGQWLYNKRKEYQALLAGGSVLAGIGPLYALINADLQRIGLAATCFLAALGGAVASVAGPNLRSVMLNVNEPETRGVALALQSMTDDLGKGLGPVLVAGLIHALGRKGAFNVATGGWIPCGVLLASLACFMRRDEDAMQARLAQNSEAQAARAAGAAAEGAVGTGITVVLPPPQVAAAAAVTSRSSDSDGASRHLPAAATAVDAEALRKEENRLAKVRLLAAADGMVYGSSSSDYTATPLPLSSSALEYADSSVGVSARWGQGGFGASAGVAGVNGAGFAPRRSLGGRASSSAAASTAGPVAVGTATVEGAPAPPSAAVSSVPVAIGPAVTMPANTTLGSAPPHDGHTQPHHCYTSPHSHSHGRPGEEIAIYGPVGQSVSDAAADGDSLGPAAPPPPLAAAARTHDVGSGLKQAVADGDPRSGGGSGRGWQNGALREGDVGRGDGVMGYVPGVKNEFGGAASPEGLTHGSVGGDPLDWNGVADGVRSADGTEEREQANDAWGQPAGKGSGAAGTAAEESTASCTACSVLEHRGGGQVIGMGLVSAAVMAVAVPQPLGSLGEELQGGRLFALPAAKAAAASPLPPPPQPPGLLASQQYR</sequence>
<feature type="transmembrane region" description="Helical" evidence="8">
    <location>
        <begin position="466"/>
        <end position="485"/>
    </location>
</feature>
<evidence type="ECO:0000256" key="5">
    <source>
        <dbReference type="ARBA" id="ARBA00023136"/>
    </source>
</evidence>
<dbReference type="GO" id="GO:0016020">
    <property type="term" value="C:membrane"/>
    <property type="evidence" value="ECO:0007669"/>
    <property type="project" value="UniProtKB-SubCell"/>
</dbReference>
<reference evidence="10" key="1">
    <citation type="journal article" date="2021" name="Proc. Natl. Acad. Sci. U.S.A.">
        <title>Three genomes in the algal genus Volvox reveal the fate of a haploid sex-determining region after a transition to homothallism.</title>
        <authorList>
            <person name="Yamamoto K."/>
            <person name="Hamaji T."/>
            <person name="Kawai-Toyooka H."/>
            <person name="Matsuzaki R."/>
            <person name="Takahashi F."/>
            <person name="Nishimura Y."/>
            <person name="Kawachi M."/>
            <person name="Noguchi H."/>
            <person name="Minakuchi Y."/>
            <person name="Umen J.G."/>
            <person name="Toyoda A."/>
            <person name="Nozaki H."/>
        </authorList>
    </citation>
    <scope>NUCLEOTIDE SEQUENCE</scope>
    <source>
        <strain evidence="10">NIES-3780</strain>
    </source>
</reference>
<evidence type="ECO:0000313" key="11">
    <source>
        <dbReference type="Proteomes" id="UP000747399"/>
    </source>
</evidence>
<comment type="similarity">
    <text evidence="6">Belongs to the major facilitator superfamily. Spinster (TC 2.A.1.49) family.</text>
</comment>
<keyword evidence="5 8" id="KW-0472">Membrane</keyword>
<comment type="caution">
    <text evidence="10">The sequence shown here is derived from an EMBL/GenBank/DDBJ whole genome shotgun (WGS) entry which is preliminary data.</text>
</comment>
<gene>
    <name evidence="10" type="ORF">Vafri_21012</name>
</gene>
<dbReference type="GO" id="GO:0022857">
    <property type="term" value="F:transmembrane transporter activity"/>
    <property type="evidence" value="ECO:0007669"/>
    <property type="project" value="InterPro"/>
</dbReference>
<keyword evidence="3 8" id="KW-0812">Transmembrane</keyword>
<keyword evidence="11" id="KW-1185">Reference proteome</keyword>
<evidence type="ECO:0000256" key="1">
    <source>
        <dbReference type="ARBA" id="ARBA00004141"/>
    </source>
</evidence>
<dbReference type="Proteomes" id="UP000747399">
    <property type="component" value="Unassembled WGS sequence"/>
</dbReference>
<dbReference type="Gene3D" id="1.20.1250.20">
    <property type="entry name" value="MFS general substrate transporter like domains"/>
    <property type="match status" value="1"/>
</dbReference>
<feature type="domain" description="Major facilitator superfamily (MFS) profile" evidence="9">
    <location>
        <begin position="149"/>
        <end position="564"/>
    </location>
</feature>
<evidence type="ECO:0000256" key="2">
    <source>
        <dbReference type="ARBA" id="ARBA00022448"/>
    </source>
</evidence>
<feature type="compositionally biased region" description="Basic and acidic residues" evidence="7">
    <location>
        <begin position="11"/>
        <end position="26"/>
    </location>
</feature>
<evidence type="ECO:0000256" key="6">
    <source>
        <dbReference type="ARBA" id="ARBA00024338"/>
    </source>
</evidence>
<accession>A0A8J4BTL6</accession>
<feature type="transmembrane region" description="Helical" evidence="8">
    <location>
        <begin position="246"/>
        <end position="268"/>
    </location>
</feature>
<feature type="transmembrane region" description="Helical" evidence="8">
    <location>
        <begin position="148"/>
        <end position="168"/>
    </location>
</feature>
<evidence type="ECO:0000259" key="9">
    <source>
        <dbReference type="PROSITE" id="PS50850"/>
    </source>
</evidence>
<evidence type="ECO:0000313" key="10">
    <source>
        <dbReference type="EMBL" id="GIL67677.1"/>
    </source>
</evidence>
<feature type="region of interest" description="Disordered" evidence="7">
    <location>
        <begin position="1"/>
        <end position="35"/>
    </location>
</feature>
<feature type="region of interest" description="Disordered" evidence="7">
    <location>
        <begin position="762"/>
        <end position="869"/>
    </location>
</feature>
<dbReference type="AlphaFoldDB" id="A0A8J4BTL6"/>
<dbReference type="Pfam" id="PF07690">
    <property type="entry name" value="MFS_1"/>
    <property type="match status" value="1"/>
</dbReference>
<dbReference type="SUPFAM" id="SSF103473">
    <property type="entry name" value="MFS general substrate transporter"/>
    <property type="match status" value="1"/>
</dbReference>
<keyword evidence="4 8" id="KW-1133">Transmembrane helix</keyword>
<feature type="region of interest" description="Disordered" evidence="7">
    <location>
        <begin position="1002"/>
        <end position="1025"/>
    </location>
</feature>
<feature type="compositionally biased region" description="Gly residues" evidence="7">
    <location>
        <begin position="848"/>
        <end position="857"/>
    </location>
</feature>
<evidence type="ECO:0000256" key="8">
    <source>
        <dbReference type="SAM" id="Phobius"/>
    </source>
</evidence>
<dbReference type="EMBL" id="BNCO01000102">
    <property type="protein sequence ID" value="GIL67677.1"/>
    <property type="molecule type" value="Genomic_DNA"/>
</dbReference>
<feature type="transmembrane region" description="Helical" evidence="8">
    <location>
        <begin position="222"/>
        <end position="240"/>
    </location>
</feature>
<feature type="region of interest" description="Disordered" evidence="7">
    <location>
        <begin position="70"/>
        <end position="115"/>
    </location>
</feature>
<dbReference type="PROSITE" id="PS50850">
    <property type="entry name" value="MFS"/>
    <property type="match status" value="1"/>
</dbReference>